<dbReference type="Proteomes" id="UP000192393">
    <property type="component" value="Unassembled WGS sequence"/>
</dbReference>
<name>A0A1W2B4H8_9FLAO</name>
<organism evidence="2 3">
    <name type="scientific">Moheibacter sediminis</name>
    <dbReference type="NCBI Taxonomy" id="1434700"/>
    <lineage>
        <taxon>Bacteria</taxon>
        <taxon>Pseudomonadati</taxon>
        <taxon>Bacteroidota</taxon>
        <taxon>Flavobacteriia</taxon>
        <taxon>Flavobacteriales</taxon>
        <taxon>Weeksellaceae</taxon>
        <taxon>Moheibacter</taxon>
    </lineage>
</organism>
<gene>
    <name evidence="2" type="ORF">SAMN06296427_105259</name>
</gene>
<dbReference type="SUPFAM" id="SSF49879">
    <property type="entry name" value="SMAD/FHA domain"/>
    <property type="match status" value="1"/>
</dbReference>
<feature type="domain" description="FHA" evidence="1">
    <location>
        <begin position="93"/>
        <end position="158"/>
    </location>
</feature>
<dbReference type="Gene3D" id="2.60.200.20">
    <property type="match status" value="1"/>
</dbReference>
<dbReference type="PROSITE" id="PS50006">
    <property type="entry name" value="FHA_DOMAIN"/>
    <property type="match status" value="1"/>
</dbReference>
<dbReference type="InterPro" id="IPR008984">
    <property type="entry name" value="SMAD_FHA_dom_sf"/>
</dbReference>
<evidence type="ECO:0000313" key="3">
    <source>
        <dbReference type="Proteomes" id="UP000192393"/>
    </source>
</evidence>
<proteinExistence type="predicted"/>
<keyword evidence="3" id="KW-1185">Reference proteome</keyword>
<reference evidence="2 3" key="1">
    <citation type="submission" date="2017-04" db="EMBL/GenBank/DDBJ databases">
        <authorList>
            <person name="Afonso C.L."/>
            <person name="Miller P.J."/>
            <person name="Scott M.A."/>
            <person name="Spackman E."/>
            <person name="Goraichik I."/>
            <person name="Dimitrov K.M."/>
            <person name="Suarez D.L."/>
            <person name="Swayne D.E."/>
        </authorList>
    </citation>
    <scope>NUCLEOTIDE SEQUENCE [LARGE SCALE GENOMIC DNA]</scope>
    <source>
        <strain evidence="2 3">CGMCC 1.12708</strain>
    </source>
</reference>
<dbReference type="Pfam" id="PF00498">
    <property type="entry name" value="FHA"/>
    <property type="match status" value="1"/>
</dbReference>
<evidence type="ECO:0000259" key="1">
    <source>
        <dbReference type="PROSITE" id="PS50006"/>
    </source>
</evidence>
<dbReference type="STRING" id="1434700.SAMN06296427_105259"/>
<sequence length="182" mass="21100">MKNFNYKCKKCETINSISPDWFRGNEEKKIHVCTKCGNKIQLNVLKIREDIYNNFKTATELVSSKAPSINELYLKVNVKEELKRLIKLDEEIIIIGRGNELISEVFLDEDQKKFQRINIPDKFVSSKHCKLKLNPKTQKVTIQDLGSLNKTYIEDKEINPDDELILKIGKSIKIGQTILEIC</sequence>
<dbReference type="CDD" id="cd00060">
    <property type="entry name" value="FHA"/>
    <property type="match status" value="1"/>
</dbReference>
<evidence type="ECO:0000313" key="2">
    <source>
        <dbReference type="EMBL" id="SMC67887.1"/>
    </source>
</evidence>
<dbReference type="OrthoDB" id="1448380at2"/>
<dbReference type="EMBL" id="FWXS01000005">
    <property type="protein sequence ID" value="SMC67887.1"/>
    <property type="molecule type" value="Genomic_DNA"/>
</dbReference>
<protein>
    <submittedName>
        <fullName evidence="2">FHA domain-containing protein</fullName>
    </submittedName>
</protein>
<dbReference type="AlphaFoldDB" id="A0A1W2B4H8"/>
<dbReference type="InterPro" id="IPR000253">
    <property type="entry name" value="FHA_dom"/>
</dbReference>
<dbReference type="SMART" id="SM00240">
    <property type="entry name" value="FHA"/>
    <property type="match status" value="1"/>
</dbReference>
<dbReference type="RefSeq" id="WP_084017457.1">
    <property type="nucleotide sequence ID" value="NZ_FWXS01000005.1"/>
</dbReference>
<accession>A0A1W2B4H8</accession>